<accession>A0A0F9KDW3</accession>
<dbReference type="AlphaFoldDB" id="A0A0F9KDW3"/>
<comment type="caution">
    <text evidence="2">The sequence shown here is derived from an EMBL/GenBank/DDBJ whole genome shotgun (WGS) entry which is preliminary data.</text>
</comment>
<feature type="domain" description="DUF7417" evidence="1">
    <location>
        <begin position="4"/>
        <end position="59"/>
    </location>
</feature>
<gene>
    <name evidence="2" type="ORF">LCGC14_1416520</name>
</gene>
<proteinExistence type="predicted"/>
<dbReference type="Pfam" id="PF24192">
    <property type="entry name" value="DUF7417"/>
    <property type="match status" value="1"/>
</dbReference>
<dbReference type="InterPro" id="IPR055840">
    <property type="entry name" value="DUF7417"/>
</dbReference>
<sequence length="75" mass="8559">MPTTEELMNRVLQYEMKELDDAAVIDLFQDLVDTGMAWNLQGIYGRTACELISLGYIDAPNDLPRRIKNLIELIS</sequence>
<name>A0A0F9KDW3_9ZZZZ</name>
<evidence type="ECO:0000313" key="2">
    <source>
        <dbReference type="EMBL" id="KKM72826.1"/>
    </source>
</evidence>
<dbReference type="EMBL" id="LAZR01009399">
    <property type="protein sequence ID" value="KKM72826.1"/>
    <property type="molecule type" value="Genomic_DNA"/>
</dbReference>
<organism evidence="2">
    <name type="scientific">marine sediment metagenome</name>
    <dbReference type="NCBI Taxonomy" id="412755"/>
    <lineage>
        <taxon>unclassified sequences</taxon>
        <taxon>metagenomes</taxon>
        <taxon>ecological metagenomes</taxon>
    </lineage>
</organism>
<reference evidence="2" key="1">
    <citation type="journal article" date="2015" name="Nature">
        <title>Complex archaea that bridge the gap between prokaryotes and eukaryotes.</title>
        <authorList>
            <person name="Spang A."/>
            <person name="Saw J.H."/>
            <person name="Jorgensen S.L."/>
            <person name="Zaremba-Niedzwiedzka K."/>
            <person name="Martijn J."/>
            <person name="Lind A.E."/>
            <person name="van Eijk R."/>
            <person name="Schleper C."/>
            <person name="Guy L."/>
            <person name="Ettema T.J."/>
        </authorList>
    </citation>
    <scope>NUCLEOTIDE SEQUENCE</scope>
</reference>
<evidence type="ECO:0000259" key="1">
    <source>
        <dbReference type="Pfam" id="PF24192"/>
    </source>
</evidence>
<protein>
    <recommendedName>
        <fullName evidence="1">DUF7417 domain-containing protein</fullName>
    </recommendedName>
</protein>